<dbReference type="EMBL" id="UYJE01001228">
    <property type="protein sequence ID" value="VDI00333.1"/>
    <property type="molecule type" value="Genomic_DNA"/>
</dbReference>
<dbReference type="AlphaFoldDB" id="A0A8B6C6R8"/>
<gene>
    <name evidence="1" type="ORF">MGAL_10B081498</name>
</gene>
<comment type="caution">
    <text evidence="1">The sequence shown here is derived from an EMBL/GenBank/DDBJ whole genome shotgun (WGS) entry which is preliminary data.</text>
</comment>
<sequence>MTWISSSDLCVSKNKRLVYMMFYSRQPEFFQFLSQLSADKGVGEITFWTIHKVNDTTGKGERFYTDFPADNFMYDATSLLCVYLVYEAASKTIGWEADDCDDNTVKHFSFCDDRVNNYEEYESNFLYFIGLSLM</sequence>
<keyword evidence="2" id="KW-1185">Reference proteome</keyword>
<accession>A0A8B6C6R8</accession>
<proteinExistence type="predicted"/>
<evidence type="ECO:0000313" key="2">
    <source>
        <dbReference type="Proteomes" id="UP000596742"/>
    </source>
</evidence>
<name>A0A8B6C6R8_MYTGA</name>
<reference evidence="1" key="1">
    <citation type="submission" date="2018-11" db="EMBL/GenBank/DDBJ databases">
        <authorList>
            <person name="Alioto T."/>
            <person name="Alioto T."/>
        </authorList>
    </citation>
    <scope>NUCLEOTIDE SEQUENCE</scope>
</reference>
<protein>
    <recommendedName>
        <fullName evidence="3">C-type lectin domain-containing protein</fullName>
    </recommendedName>
</protein>
<evidence type="ECO:0008006" key="3">
    <source>
        <dbReference type="Google" id="ProtNLM"/>
    </source>
</evidence>
<organism evidence="1 2">
    <name type="scientific">Mytilus galloprovincialis</name>
    <name type="common">Mediterranean mussel</name>
    <dbReference type="NCBI Taxonomy" id="29158"/>
    <lineage>
        <taxon>Eukaryota</taxon>
        <taxon>Metazoa</taxon>
        <taxon>Spiralia</taxon>
        <taxon>Lophotrochozoa</taxon>
        <taxon>Mollusca</taxon>
        <taxon>Bivalvia</taxon>
        <taxon>Autobranchia</taxon>
        <taxon>Pteriomorphia</taxon>
        <taxon>Mytilida</taxon>
        <taxon>Mytiloidea</taxon>
        <taxon>Mytilidae</taxon>
        <taxon>Mytilinae</taxon>
        <taxon>Mytilus</taxon>
    </lineage>
</organism>
<evidence type="ECO:0000313" key="1">
    <source>
        <dbReference type="EMBL" id="VDI00333.1"/>
    </source>
</evidence>
<dbReference type="Proteomes" id="UP000596742">
    <property type="component" value="Unassembled WGS sequence"/>
</dbReference>